<dbReference type="OMA" id="RAMGDKP"/>
<feature type="compositionally biased region" description="Basic residues" evidence="2">
    <location>
        <begin position="111"/>
        <end position="121"/>
    </location>
</feature>
<feature type="compositionally biased region" description="Polar residues" evidence="2">
    <location>
        <begin position="488"/>
        <end position="498"/>
    </location>
</feature>
<evidence type="ECO:0000313" key="4">
    <source>
        <dbReference type="Proteomes" id="UP000188318"/>
    </source>
</evidence>
<reference evidence="4" key="1">
    <citation type="journal article" date="2017" name="Genome Biol.">
        <title>Comparative genomics reveals high biological diversity and specific adaptations in the industrially and medically important fungal genus Aspergillus.</title>
        <authorList>
            <person name="de Vries R.P."/>
            <person name="Riley R."/>
            <person name="Wiebenga A."/>
            <person name="Aguilar-Osorio G."/>
            <person name="Amillis S."/>
            <person name="Uchima C.A."/>
            <person name="Anderluh G."/>
            <person name="Asadollahi M."/>
            <person name="Askin M."/>
            <person name="Barry K."/>
            <person name="Battaglia E."/>
            <person name="Bayram O."/>
            <person name="Benocci T."/>
            <person name="Braus-Stromeyer S.A."/>
            <person name="Caldana C."/>
            <person name="Canovas D."/>
            <person name="Cerqueira G.C."/>
            <person name="Chen F."/>
            <person name="Chen W."/>
            <person name="Choi C."/>
            <person name="Clum A."/>
            <person name="Dos Santos R.A."/>
            <person name="Damasio A.R."/>
            <person name="Diallinas G."/>
            <person name="Emri T."/>
            <person name="Fekete E."/>
            <person name="Flipphi M."/>
            <person name="Freyberg S."/>
            <person name="Gallo A."/>
            <person name="Gournas C."/>
            <person name="Habgood R."/>
            <person name="Hainaut M."/>
            <person name="Harispe M.L."/>
            <person name="Henrissat B."/>
            <person name="Hilden K.S."/>
            <person name="Hope R."/>
            <person name="Hossain A."/>
            <person name="Karabika E."/>
            <person name="Karaffa L."/>
            <person name="Karanyi Z."/>
            <person name="Krasevec N."/>
            <person name="Kuo A."/>
            <person name="Kusch H."/>
            <person name="LaButti K."/>
            <person name="Lagendijk E.L."/>
            <person name="Lapidus A."/>
            <person name="Levasseur A."/>
            <person name="Lindquist E."/>
            <person name="Lipzen A."/>
            <person name="Logrieco A.F."/>
            <person name="MacCabe A."/>
            <person name="Maekelae M.R."/>
            <person name="Malavazi I."/>
            <person name="Melin P."/>
            <person name="Meyer V."/>
            <person name="Mielnichuk N."/>
            <person name="Miskei M."/>
            <person name="Molnar A.P."/>
            <person name="Mule G."/>
            <person name="Ngan C.Y."/>
            <person name="Orejas M."/>
            <person name="Orosz E."/>
            <person name="Ouedraogo J.P."/>
            <person name="Overkamp K.M."/>
            <person name="Park H.-S."/>
            <person name="Perrone G."/>
            <person name="Piumi F."/>
            <person name="Punt P.J."/>
            <person name="Ram A.F."/>
            <person name="Ramon A."/>
            <person name="Rauscher S."/>
            <person name="Record E."/>
            <person name="Riano-Pachon D.M."/>
            <person name="Robert V."/>
            <person name="Roehrig J."/>
            <person name="Ruller R."/>
            <person name="Salamov A."/>
            <person name="Salih N.S."/>
            <person name="Samson R.A."/>
            <person name="Sandor E."/>
            <person name="Sanguinetti M."/>
            <person name="Schuetze T."/>
            <person name="Sepcic K."/>
            <person name="Shelest E."/>
            <person name="Sherlock G."/>
            <person name="Sophianopoulou V."/>
            <person name="Squina F.M."/>
            <person name="Sun H."/>
            <person name="Susca A."/>
            <person name="Todd R.B."/>
            <person name="Tsang A."/>
            <person name="Unkles S.E."/>
            <person name="van de Wiele N."/>
            <person name="van Rossen-Uffink D."/>
            <person name="Oliveira J.V."/>
            <person name="Vesth T.C."/>
            <person name="Visser J."/>
            <person name="Yu J.-H."/>
            <person name="Zhou M."/>
            <person name="Andersen M.R."/>
            <person name="Archer D.B."/>
            <person name="Baker S.E."/>
            <person name="Benoit I."/>
            <person name="Brakhage A.A."/>
            <person name="Braus G.H."/>
            <person name="Fischer R."/>
            <person name="Frisvad J.C."/>
            <person name="Goldman G.H."/>
            <person name="Houbraken J."/>
            <person name="Oakley B."/>
            <person name="Pocsi I."/>
            <person name="Scazzocchio C."/>
            <person name="Seiboth B."/>
            <person name="vanKuyk P.A."/>
            <person name="Wortman J."/>
            <person name="Dyer P.S."/>
            <person name="Grigoriev I.V."/>
        </authorList>
    </citation>
    <scope>NUCLEOTIDE SEQUENCE [LARGE SCALE GENOMIC DNA]</scope>
    <source>
        <strain evidence="4">ITEM 5010</strain>
    </source>
</reference>
<keyword evidence="1" id="KW-0175">Coiled coil</keyword>
<dbReference type="GO" id="GO:0000444">
    <property type="term" value="C:MIS12/MIND type complex"/>
    <property type="evidence" value="ECO:0007669"/>
    <property type="project" value="InterPro"/>
</dbReference>
<dbReference type="EMBL" id="KV907502">
    <property type="protein sequence ID" value="OOF94279.1"/>
    <property type="molecule type" value="Genomic_DNA"/>
</dbReference>
<feature type="compositionally biased region" description="Basic and acidic residues" evidence="2">
    <location>
        <begin position="122"/>
        <end position="143"/>
    </location>
</feature>
<dbReference type="OrthoDB" id="3364649at2759"/>
<evidence type="ECO:0000256" key="1">
    <source>
        <dbReference type="SAM" id="Coils"/>
    </source>
</evidence>
<evidence type="ECO:0000256" key="2">
    <source>
        <dbReference type="SAM" id="MobiDB-lite"/>
    </source>
</evidence>
<dbReference type="PANTHER" id="PTHR14778">
    <property type="entry name" value="KINETOCHORE-ASSOCIATED PROTEIN DSN1 HOMOLOG"/>
    <property type="match status" value="1"/>
</dbReference>
<name>A0A1R3RIH8_ASPC5</name>
<feature type="region of interest" description="Disordered" evidence="2">
    <location>
        <begin position="476"/>
        <end position="498"/>
    </location>
</feature>
<dbReference type="Pfam" id="PF08202">
    <property type="entry name" value="MIS13"/>
    <property type="match status" value="1"/>
</dbReference>
<sequence length="601" mass="66751">MTVTVLASSTTKAKRREPLLALDMATSQAQARPAAPGRSGGRRTSARLSLNKQDRGEEKLSAAEKKRKAIPFEEDIEGFQFSRITTKKAKPSEAKKAPSPVPEEPPQPSPRRGRPPKKRVEKKSEPVAEPVAEPKKKQTEATGKRKTRGAVKAAAAEVEQEPQLEPQPEPQPQPEPTKRPTRSTRKHDQAEVVPLEKKRRKGRPSNSRSDAQQQQHPPPPQTQPVNGFVSPEQQQPGTATTIALPLADTPVIQRNREMRGKKSVKGGNRRSSLGMRGRRASSLIDSGASNALPHKKVDTADFYKHIAADLPEPRRMRQLLIWCGTRAIGDKPSGSRSEDESARLAARVIQEELLKEFSTNSELSNWFGREDVNPPTLVVKKENPKNIQNSEKIQELEEQIQRTNHDVIRLQKERHALNALLRPTDIPRIKPAPPSRSEPDANLPAQPSAEPEPIDLSLLDPSQRRLFAQIDPEAAKQLPDAQPMETEPSASETNILPQMSPSTISIRLSRITSSLAPTLDSLAAGIHDIDLYRTMSDTVSTRVLRICAERLDERDSRNRVRRLAAEASDGENSRQDLSLRPRPREDLGLILGALSRVERRS</sequence>
<dbReference type="GO" id="GO:0007059">
    <property type="term" value="P:chromosome segregation"/>
    <property type="evidence" value="ECO:0007669"/>
    <property type="project" value="InterPro"/>
</dbReference>
<accession>A0A1R3RIH8</accession>
<evidence type="ECO:0000313" key="3">
    <source>
        <dbReference type="EMBL" id="OOF94279.1"/>
    </source>
</evidence>
<feature type="compositionally biased region" description="Low complexity" evidence="2">
    <location>
        <begin position="27"/>
        <end position="39"/>
    </location>
</feature>
<dbReference type="AlphaFoldDB" id="A0A1R3RIH8"/>
<dbReference type="Proteomes" id="UP000188318">
    <property type="component" value="Unassembled WGS sequence"/>
</dbReference>
<proteinExistence type="predicted"/>
<feature type="coiled-coil region" evidence="1">
    <location>
        <begin position="386"/>
        <end position="413"/>
    </location>
</feature>
<feature type="region of interest" description="Disordered" evidence="2">
    <location>
        <begin position="421"/>
        <end position="455"/>
    </location>
</feature>
<feature type="compositionally biased region" description="Polar residues" evidence="2">
    <location>
        <begin position="231"/>
        <end position="241"/>
    </location>
</feature>
<feature type="compositionally biased region" description="Basic and acidic residues" evidence="2">
    <location>
        <begin position="186"/>
        <end position="196"/>
    </location>
</feature>
<gene>
    <name evidence="3" type="ORF">ASPCADRAFT_171933</name>
</gene>
<feature type="compositionally biased region" description="Basic and acidic residues" evidence="2">
    <location>
        <begin position="52"/>
        <end position="64"/>
    </location>
</feature>
<protein>
    <submittedName>
        <fullName evidence="3">Uncharacterized protein</fullName>
    </submittedName>
</protein>
<keyword evidence="4" id="KW-1185">Reference proteome</keyword>
<dbReference type="GO" id="GO:0051301">
    <property type="term" value="P:cell division"/>
    <property type="evidence" value="ECO:0007669"/>
    <property type="project" value="InterPro"/>
</dbReference>
<dbReference type="PANTHER" id="PTHR14778:SF2">
    <property type="entry name" value="KINETOCHORE-ASSOCIATED PROTEIN DSN1 HOMOLOG"/>
    <property type="match status" value="1"/>
</dbReference>
<dbReference type="STRING" id="602072.A0A1R3RIH8"/>
<dbReference type="VEuPathDB" id="FungiDB:ASPCADRAFT_171933"/>
<feature type="compositionally biased region" description="Pro residues" evidence="2">
    <location>
        <begin position="99"/>
        <end position="109"/>
    </location>
</feature>
<dbReference type="InterPro" id="IPR013218">
    <property type="entry name" value="Dsn1/Mis13"/>
</dbReference>
<organism evidence="3 4">
    <name type="scientific">Aspergillus carbonarius (strain ITEM 5010)</name>
    <dbReference type="NCBI Taxonomy" id="602072"/>
    <lineage>
        <taxon>Eukaryota</taxon>
        <taxon>Fungi</taxon>
        <taxon>Dikarya</taxon>
        <taxon>Ascomycota</taxon>
        <taxon>Pezizomycotina</taxon>
        <taxon>Eurotiomycetes</taxon>
        <taxon>Eurotiomycetidae</taxon>
        <taxon>Eurotiales</taxon>
        <taxon>Aspergillaceae</taxon>
        <taxon>Aspergillus</taxon>
        <taxon>Aspergillus subgen. Circumdati</taxon>
    </lineage>
</organism>
<feature type="region of interest" description="Disordered" evidence="2">
    <location>
        <begin position="1"/>
        <end position="278"/>
    </location>
</feature>
<feature type="compositionally biased region" description="Pro residues" evidence="2">
    <location>
        <begin position="165"/>
        <end position="175"/>
    </location>
</feature>
<feature type="compositionally biased region" description="Polar residues" evidence="2">
    <location>
        <begin position="1"/>
        <end position="11"/>
    </location>
</feature>